<dbReference type="EMBL" id="BAER01000053">
    <property type="protein sequence ID" value="GAC33273.1"/>
    <property type="molecule type" value="Genomic_DNA"/>
</dbReference>
<dbReference type="SUPFAM" id="SSF51735">
    <property type="entry name" value="NAD(P)-binding Rossmann-fold domains"/>
    <property type="match status" value="1"/>
</dbReference>
<feature type="domain" description="Enoyl reductase (ER)" evidence="6">
    <location>
        <begin position="11"/>
        <end position="316"/>
    </location>
</feature>
<accession>K6ZWV5</accession>
<dbReference type="Pfam" id="PF08240">
    <property type="entry name" value="ADH_N"/>
    <property type="match status" value="1"/>
</dbReference>
<evidence type="ECO:0000313" key="8">
    <source>
        <dbReference type="Proteomes" id="UP000006322"/>
    </source>
</evidence>
<dbReference type="CDD" id="cd05286">
    <property type="entry name" value="QOR2"/>
    <property type="match status" value="1"/>
</dbReference>
<dbReference type="Gene3D" id="3.90.180.10">
    <property type="entry name" value="Medium-chain alcohol dehydrogenases, catalytic domain"/>
    <property type="match status" value="1"/>
</dbReference>
<evidence type="ECO:0000256" key="3">
    <source>
        <dbReference type="ARBA" id="ARBA00023002"/>
    </source>
</evidence>
<dbReference type="GO" id="GO:0005829">
    <property type="term" value="C:cytosol"/>
    <property type="evidence" value="ECO:0007669"/>
    <property type="project" value="TreeGrafter"/>
</dbReference>
<comment type="caution">
    <text evidence="7">The sequence shown here is derived from an EMBL/GenBank/DDBJ whole genome shotgun (WGS) entry which is preliminary data.</text>
</comment>
<dbReference type="STRING" id="1129793.GPLA_2368"/>
<keyword evidence="2" id="KW-0521">NADP</keyword>
<comment type="similarity">
    <text evidence="1">Belongs to the zinc-containing alcohol dehydrogenase family. Quinone oxidoreductase subfamily.</text>
</comment>
<dbReference type="InterPro" id="IPR020843">
    <property type="entry name" value="ER"/>
</dbReference>
<dbReference type="InterPro" id="IPR013154">
    <property type="entry name" value="ADH-like_N"/>
</dbReference>
<dbReference type="InterPro" id="IPR047618">
    <property type="entry name" value="QOR-like"/>
</dbReference>
<dbReference type="RefSeq" id="WP_007105052.1">
    <property type="nucleotide sequence ID" value="NZ_BAER01000053.1"/>
</dbReference>
<sequence>MAKAIVLREYGGPENLRLETVETGTADDASILIRNVAIGVNFIDTYFRRGIYPTTLPAVIGDQGVGIVEECGSAVTHVNVGDRVAYASIFGAYIDRRWVDSSQVVRVPDEVSSEVAAASLTRGLTAEYLLFRLHSIKPSDTIIVHAAAGGTGSIICQWARHMGARVIGTVGSEAKFDAAKQAGCDFVLLHSQDDFVEQIRDITDGKLVDVVYDSVGKDTFNKSLECIKPRGLMVAFGNASGKPDPMDVLALARCGSLFLTRPILTHYVSTQEELEFSAARYFAALADGIVTPHALTAYSLNDASAAHEHLEDRSKLSIPILVP</sequence>
<dbReference type="GO" id="GO:0003960">
    <property type="term" value="F:quinone reductase (NADPH) activity"/>
    <property type="evidence" value="ECO:0007669"/>
    <property type="project" value="UniProtKB-EC"/>
</dbReference>
<dbReference type="Proteomes" id="UP000006322">
    <property type="component" value="Unassembled WGS sequence"/>
</dbReference>
<dbReference type="SMART" id="SM00829">
    <property type="entry name" value="PKS_ER"/>
    <property type="match status" value="1"/>
</dbReference>
<comment type="catalytic activity">
    <reaction evidence="5">
        <text>2 a quinone + NADPH + H(+) = 2 a 1,4-benzosemiquinone + NADP(+)</text>
        <dbReference type="Rhea" id="RHEA:14269"/>
        <dbReference type="ChEBI" id="CHEBI:15378"/>
        <dbReference type="ChEBI" id="CHEBI:57783"/>
        <dbReference type="ChEBI" id="CHEBI:58349"/>
        <dbReference type="ChEBI" id="CHEBI:132124"/>
        <dbReference type="ChEBI" id="CHEBI:134225"/>
        <dbReference type="EC" id="1.6.5.5"/>
    </reaction>
</comment>
<evidence type="ECO:0000256" key="5">
    <source>
        <dbReference type="ARBA" id="ARBA00048980"/>
    </source>
</evidence>
<dbReference type="OrthoDB" id="9787435at2"/>
<dbReference type="FunFam" id="3.40.50.720:FF:000053">
    <property type="entry name" value="Quinone oxidoreductase 1"/>
    <property type="match status" value="1"/>
</dbReference>
<dbReference type="PANTHER" id="PTHR48106:SF13">
    <property type="entry name" value="QUINONE OXIDOREDUCTASE-RELATED"/>
    <property type="match status" value="1"/>
</dbReference>
<gene>
    <name evidence="7" type="primary">qor</name>
    <name evidence="7" type="ORF">GPLA_2368</name>
</gene>
<dbReference type="InterPro" id="IPR011032">
    <property type="entry name" value="GroES-like_sf"/>
</dbReference>
<proteinExistence type="inferred from homology"/>
<organism evidence="7 8">
    <name type="scientific">Paraglaciecola polaris LMG 21857</name>
    <dbReference type="NCBI Taxonomy" id="1129793"/>
    <lineage>
        <taxon>Bacteria</taxon>
        <taxon>Pseudomonadati</taxon>
        <taxon>Pseudomonadota</taxon>
        <taxon>Gammaproteobacteria</taxon>
        <taxon>Alteromonadales</taxon>
        <taxon>Alteromonadaceae</taxon>
        <taxon>Paraglaciecola</taxon>
    </lineage>
</organism>
<dbReference type="GO" id="GO:0070402">
    <property type="term" value="F:NADPH binding"/>
    <property type="evidence" value="ECO:0007669"/>
    <property type="project" value="TreeGrafter"/>
</dbReference>
<evidence type="ECO:0000256" key="2">
    <source>
        <dbReference type="ARBA" id="ARBA00022857"/>
    </source>
</evidence>
<name>K6ZWV5_9ALTE</name>
<dbReference type="InterPro" id="IPR036291">
    <property type="entry name" value="NAD(P)-bd_dom_sf"/>
</dbReference>
<evidence type="ECO:0000256" key="4">
    <source>
        <dbReference type="ARBA" id="ARBA00038919"/>
    </source>
</evidence>
<protein>
    <recommendedName>
        <fullName evidence="4">NADPH:quinone reductase</fullName>
        <ecNumber evidence="4">1.6.5.5</ecNumber>
    </recommendedName>
</protein>
<evidence type="ECO:0000256" key="1">
    <source>
        <dbReference type="ARBA" id="ARBA00010371"/>
    </source>
</evidence>
<dbReference type="EC" id="1.6.5.5" evidence="4"/>
<keyword evidence="3 7" id="KW-0560">Oxidoreductase</keyword>
<dbReference type="SUPFAM" id="SSF50129">
    <property type="entry name" value="GroES-like"/>
    <property type="match status" value="1"/>
</dbReference>
<dbReference type="Gene3D" id="3.40.50.720">
    <property type="entry name" value="NAD(P)-binding Rossmann-like Domain"/>
    <property type="match status" value="1"/>
</dbReference>
<evidence type="ECO:0000313" key="7">
    <source>
        <dbReference type="EMBL" id="GAC33273.1"/>
    </source>
</evidence>
<keyword evidence="8" id="KW-1185">Reference proteome</keyword>
<dbReference type="GO" id="GO:0035925">
    <property type="term" value="F:mRNA 3'-UTR AU-rich region binding"/>
    <property type="evidence" value="ECO:0007669"/>
    <property type="project" value="TreeGrafter"/>
</dbReference>
<dbReference type="PANTHER" id="PTHR48106">
    <property type="entry name" value="QUINONE OXIDOREDUCTASE PIG3-RELATED"/>
    <property type="match status" value="1"/>
</dbReference>
<dbReference type="Pfam" id="PF00107">
    <property type="entry name" value="ADH_zinc_N"/>
    <property type="match status" value="1"/>
</dbReference>
<dbReference type="AlphaFoldDB" id="K6ZWV5"/>
<evidence type="ECO:0000259" key="6">
    <source>
        <dbReference type="SMART" id="SM00829"/>
    </source>
</evidence>
<reference evidence="8" key="1">
    <citation type="journal article" date="2014" name="Environ. Microbiol.">
        <title>Comparative genomics of the marine bacterial genus Glaciecola reveals the high degree of genomic diversity and genomic characteristic for cold adaptation.</title>
        <authorList>
            <person name="Qin Q.L."/>
            <person name="Xie B.B."/>
            <person name="Yu Y."/>
            <person name="Shu Y.L."/>
            <person name="Rong J.C."/>
            <person name="Zhang Y.J."/>
            <person name="Zhao D.L."/>
            <person name="Chen X.L."/>
            <person name="Zhang X.Y."/>
            <person name="Chen B."/>
            <person name="Zhou B.C."/>
            <person name="Zhang Y.Z."/>
        </authorList>
    </citation>
    <scope>NUCLEOTIDE SEQUENCE [LARGE SCALE GENOMIC DNA]</scope>
    <source>
        <strain evidence="8">LMG 21857</strain>
    </source>
</reference>
<dbReference type="InterPro" id="IPR013149">
    <property type="entry name" value="ADH-like_C"/>
</dbReference>